<dbReference type="Gene3D" id="3.80.10.10">
    <property type="entry name" value="Ribonuclease Inhibitor"/>
    <property type="match status" value="1"/>
</dbReference>
<organism evidence="2 3">
    <name type="scientific">Erythranthe guttata</name>
    <name type="common">Yellow monkey flower</name>
    <name type="synonym">Mimulus guttatus</name>
    <dbReference type="NCBI Taxonomy" id="4155"/>
    <lineage>
        <taxon>Eukaryota</taxon>
        <taxon>Viridiplantae</taxon>
        <taxon>Streptophyta</taxon>
        <taxon>Embryophyta</taxon>
        <taxon>Tracheophyta</taxon>
        <taxon>Spermatophyta</taxon>
        <taxon>Magnoliopsida</taxon>
        <taxon>eudicotyledons</taxon>
        <taxon>Gunneridae</taxon>
        <taxon>Pentapetalae</taxon>
        <taxon>asterids</taxon>
        <taxon>lamiids</taxon>
        <taxon>Lamiales</taxon>
        <taxon>Phrymaceae</taxon>
        <taxon>Erythranthe</taxon>
    </lineage>
</organism>
<dbReference type="STRING" id="4155.A0A022Q686"/>
<dbReference type="SUPFAM" id="SSF52047">
    <property type="entry name" value="RNI-like"/>
    <property type="match status" value="1"/>
</dbReference>
<feature type="domain" description="F-box/LRR-repeat protein 15/At3g58940/PEG3-like LRR" evidence="1">
    <location>
        <begin position="3"/>
        <end position="98"/>
    </location>
</feature>
<evidence type="ECO:0000313" key="2">
    <source>
        <dbReference type="EMBL" id="EYU23144.1"/>
    </source>
</evidence>
<name>A0A022Q686_ERYGU</name>
<dbReference type="InterPro" id="IPR055411">
    <property type="entry name" value="LRR_FXL15/At3g58940/PEG3-like"/>
</dbReference>
<keyword evidence="3" id="KW-1185">Reference proteome</keyword>
<reference evidence="2 3" key="1">
    <citation type="journal article" date="2013" name="Proc. Natl. Acad. Sci. U.S.A.">
        <title>Fine-scale variation in meiotic recombination in Mimulus inferred from population shotgun sequencing.</title>
        <authorList>
            <person name="Hellsten U."/>
            <person name="Wright K.M."/>
            <person name="Jenkins J."/>
            <person name="Shu S."/>
            <person name="Yuan Y."/>
            <person name="Wessler S.R."/>
            <person name="Schmutz J."/>
            <person name="Willis J.H."/>
            <person name="Rokhsar D.S."/>
        </authorList>
    </citation>
    <scope>NUCLEOTIDE SEQUENCE [LARGE SCALE GENOMIC DNA]</scope>
    <source>
        <strain evidence="3">cv. DUN x IM62</strain>
    </source>
</reference>
<dbReference type="Proteomes" id="UP000030748">
    <property type="component" value="Unassembled WGS sequence"/>
</dbReference>
<dbReference type="AlphaFoldDB" id="A0A022Q686"/>
<protein>
    <recommendedName>
        <fullName evidence="1">F-box/LRR-repeat protein 15/At3g58940/PEG3-like LRR domain-containing protein</fullName>
    </recommendedName>
</protein>
<feature type="non-terminal residue" evidence="2">
    <location>
        <position position="1"/>
    </location>
</feature>
<evidence type="ECO:0000313" key="3">
    <source>
        <dbReference type="Proteomes" id="UP000030748"/>
    </source>
</evidence>
<gene>
    <name evidence="2" type="ORF">MIMGU_mgv1a020692mg</name>
</gene>
<dbReference type="EMBL" id="KI632182">
    <property type="protein sequence ID" value="EYU23144.1"/>
    <property type="molecule type" value="Genomic_DNA"/>
</dbReference>
<accession>A0A022Q686</accession>
<evidence type="ECO:0000259" key="1">
    <source>
        <dbReference type="Pfam" id="PF24758"/>
    </source>
</evidence>
<proteinExistence type="predicted"/>
<dbReference type="Pfam" id="PF24758">
    <property type="entry name" value="LRR_At5g56370"/>
    <property type="match status" value="1"/>
</dbReference>
<sequence length="392" mass="45953">VFSPNTDLPSSVYKSDCLISLNIYRCNLSLQNITSTKAHFSRLKSLRLYAVKFADEHVFNMIMRSCPYITTMLFKECEGLKTVTWVRHKYLKHFTFINHRTHDRNECNIRIHFPTLLRTIDIVGSRILFLGGHKFDNLKILSLDWIEFSRFSFDCSSSYEFPLLETLTFKCCHGWTRFDQILNITAPKLVRFLYVGRSVPSLTFATPMSRQCRSEISLRCRGDDPQTWFVKLSGLLHALGQSEILLRVYQLDPYDIHNINEPYIDNIIIEHVEVELLELTIGNLPSFPRVLNRLFTICRPRKIGHVRGGESQNELTEFLCNFLMKSSDTEFSSWKEDLEEVTIESFDADTKQWEHVALLPESEKSIRFQLKWSEDANCEEEESSSKRRRMFE</sequence>
<dbReference type="InterPro" id="IPR032675">
    <property type="entry name" value="LRR_dom_sf"/>
</dbReference>